<dbReference type="eggNOG" id="COG2951">
    <property type="taxonomic scope" value="Bacteria"/>
</dbReference>
<feature type="domain" description="Peptidoglycan binding-like" evidence="2">
    <location>
        <begin position="365"/>
        <end position="419"/>
    </location>
</feature>
<dbReference type="InterPro" id="IPR036366">
    <property type="entry name" value="PGBDSf"/>
</dbReference>
<dbReference type="KEGG" id="hdt:HYPDE_24408"/>
<evidence type="ECO:0000313" key="5">
    <source>
        <dbReference type="Proteomes" id="UP000005952"/>
    </source>
</evidence>
<dbReference type="GO" id="GO:0009253">
    <property type="term" value="P:peptidoglycan catabolic process"/>
    <property type="evidence" value="ECO:0007669"/>
    <property type="project" value="TreeGrafter"/>
</dbReference>
<dbReference type="Gene3D" id="1.10.8.350">
    <property type="entry name" value="Bacterial muramidase"/>
    <property type="match status" value="1"/>
</dbReference>
<protein>
    <submittedName>
        <fullName evidence="4">Lytic murein transglycosylase</fullName>
    </submittedName>
</protein>
<feature type="domain" description="Transglycosylase SLT" evidence="3">
    <location>
        <begin position="54"/>
        <end position="343"/>
    </location>
</feature>
<accession>N0B309</accession>
<dbReference type="InterPro" id="IPR002477">
    <property type="entry name" value="Peptidoglycan-bd-like"/>
</dbReference>
<evidence type="ECO:0000259" key="3">
    <source>
        <dbReference type="Pfam" id="PF13406"/>
    </source>
</evidence>
<dbReference type="SUPFAM" id="SSF53955">
    <property type="entry name" value="Lysozyme-like"/>
    <property type="match status" value="1"/>
</dbReference>
<dbReference type="InterPro" id="IPR023346">
    <property type="entry name" value="Lysozyme-like_dom_sf"/>
</dbReference>
<dbReference type="GO" id="GO:0008933">
    <property type="term" value="F:peptidoglycan lytic transglycosylase activity"/>
    <property type="evidence" value="ECO:0007669"/>
    <property type="project" value="TreeGrafter"/>
</dbReference>
<evidence type="ECO:0000256" key="1">
    <source>
        <dbReference type="SAM" id="SignalP"/>
    </source>
</evidence>
<dbReference type="AlphaFoldDB" id="N0B309"/>
<dbReference type="Pfam" id="PF13406">
    <property type="entry name" value="SLT_2"/>
    <property type="match status" value="1"/>
</dbReference>
<evidence type="ECO:0000313" key="4">
    <source>
        <dbReference type="EMBL" id="AGK56567.1"/>
    </source>
</evidence>
<dbReference type="Gene3D" id="1.10.530.10">
    <property type="match status" value="1"/>
</dbReference>
<dbReference type="NCBIfam" id="TIGR02283">
    <property type="entry name" value="MltB_2"/>
    <property type="match status" value="1"/>
</dbReference>
<dbReference type="FunFam" id="1.10.8.350:FF:000001">
    <property type="entry name" value="Lytic murein transglycosylase B"/>
    <property type="match status" value="1"/>
</dbReference>
<dbReference type="PANTHER" id="PTHR30163:SF8">
    <property type="entry name" value="LYTIC MUREIN TRANSGLYCOSYLASE"/>
    <property type="match status" value="1"/>
</dbReference>
<feature type="chain" id="PRO_5004105607" evidence="1">
    <location>
        <begin position="36"/>
        <end position="423"/>
    </location>
</feature>
<sequence length="423" mass="47282">MPAFLNRRRLPMRAGFFVFSIATLAFVATSGAALAENTPPPPANKRNCQNTVPFSRWVADFKREAIAEGIHAQTIDEAIGGMSPDMSVIARDRRQSFFSQTFIDFYFKLATNSREKMGKSYLQRYRPIFERAEKQYGVPGPVITGFWALESDFGGGMGKLPVMRSLLTLAWDCRRGDFFRNELKAAMKIIERGDLTPDQMIGSWAGELGQTQFLPQHYYNYGVDYDGDGRVDLIRDIPDIIGSSANFIASMGWKRGEPWLDQVRITKELPWDKADLNVLLPRSQWVRWGIEGVGQKLPPDDLPASLLLPMGRNGPAFLAYSNFRVYTQWNQSLTYATTAAHLAARMAGAPNLSRSSGDVPSLGYEQTKELQALLKRRGFDVGEVDGKLGAGTRKAVKEMQMKLGLPADSYPTSELLTALRERS</sequence>
<dbReference type="InterPro" id="IPR036365">
    <property type="entry name" value="PGBD-like_sf"/>
</dbReference>
<dbReference type="InterPro" id="IPR043426">
    <property type="entry name" value="MltB-like"/>
</dbReference>
<dbReference type="SUPFAM" id="SSF47090">
    <property type="entry name" value="PGBD-like"/>
    <property type="match status" value="1"/>
</dbReference>
<organism evidence="4 5">
    <name type="scientific">Hyphomicrobium denitrificans 1NES1</name>
    <dbReference type="NCBI Taxonomy" id="670307"/>
    <lineage>
        <taxon>Bacteria</taxon>
        <taxon>Pseudomonadati</taxon>
        <taxon>Pseudomonadota</taxon>
        <taxon>Alphaproteobacteria</taxon>
        <taxon>Hyphomicrobiales</taxon>
        <taxon>Hyphomicrobiaceae</taxon>
        <taxon>Hyphomicrobium</taxon>
    </lineage>
</organism>
<dbReference type="Gene3D" id="1.10.101.10">
    <property type="entry name" value="PGBD-like superfamily/PGBD"/>
    <property type="match status" value="1"/>
</dbReference>
<feature type="signal peptide" evidence="1">
    <location>
        <begin position="1"/>
        <end position="35"/>
    </location>
</feature>
<evidence type="ECO:0000259" key="2">
    <source>
        <dbReference type="Pfam" id="PF01471"/>
    </source>
</evidence>
<dbReference type="Pfam" id="PF01471">
    <property type="entry name" value="PG_binding_1"/>
    <property type="match status" value="1"/>
</dbReference>
<dbReference type="InterPro" id="IPR011970">
    <property type="entry name" value="MltB_2"/>
</dbReference>
<keyword evidence="5" id="KW-1185">Reference proteome</keyword>
<dbReference type="PANTHER" id="PTHR30163">
    <property type="entry name" value="MEMBRANE-BOUND LYTIC MUREIN TRANSGLYCOSYLASE B"/>
    <property type="match status" value="1"/>
</dbReference>
<dbReference type="InterPro" id="IPR031304">
    <property type="entry name" value="SLT_2"/>
</dbReference>
<name>N0B309_9HYPH</name>
<reference evidence="4 5" key="1">
    <citation type="journal article" date="2013" name="Genome Announc.">
        <title>Genome sequences for three denitrifying bacterial strains isolated from a uranium- and nitrate-contaminated subsurface environment.</title>
        <authorList>
            <person name="Venkatramanan R."/>
            <person name="Prakash O."/>
            <person name="Woyke T."/>
            <person name="Chain P."/>
            <person name="Goodwin L.A."/>
            <person name="Watson D."/>
            <person name="Brooks S."/>
            <person name="Kostka J.E."/>
            <person name="Green S.J."/>
        </authorList>
    </citation>
    <scope>NUCLEOTIDE SEQUENCE [LARGE SCALE GENOMIC DNA]</scope>
    <source>
        <strain evidence="4 5">1NES1</strain>
    </source>
</reference>
<dbReference type="EMBL" id="CP005587">
    <property type="protein sequence ID" value="AGK56567.1"/>
    <property type="molecule type" value="Genomic_DNA"/>
</dbReference>
<dbReference type="HOGENOM" id="CLU_035402_0_2_5"/>
<gene>
    <name evidence="4" type="ORF">HYPDE_24408</name>
</gene>
<keyword evidence="1" id="KW-0732">Signal</keyword>
<dbReference type="Proteomes" id="UP000005952">
    <property type="component" value="Chromosome"/>
</dbReference>
<proteinExistence type="predicted"/>
<dbReference type="eggNOG" id="COG3409">
    <property type="taxonomic scope" value="Bacteria"/>
</dbReference>